<keyword evidence="2 6" id="KW-0889">Transcription antitermination</keyword>
<dbReference type="InterPro" id="IPR011605">
    <property type="entry name" value="NusB_fam"/>
</dbReference>
<evidence type="ECO:0000313" key="9">
    <source>
        <dbReference type="Proteomes" id="UP000476030"/>
    </source>
</evidence>
<dbReference type="Proteomes" id="UP000476030">
    <property type="component" value="Unassembled WGS sequence"/>
</dbReference>
<accession>A0A6L8W972</accession>
<comment type="function">
    <text evidence="6">Involved in transcription antitermination. Required for transcription of ribosomal RNA (rRNA) genes. Binds specifically to the boxA antiterminator sequence of the ribosomal RNA (rrn) operons.</text>
</comment>
<evidence type="ECO:0000256" key="6">
    <source>
        <dbReference type="HAMAP-Rule" id="MF_00073"/>
    </source>
</evidence>
<keyword evidence="5 6" id="KW-0804">Transcription</keyword>
<dbReference type="Gene3D" id="1.10.940.10">
    <property type="entry name" value="NusB-like"/>
    <property type="match status" value="1"/>
</dbReference>
<dbReference type="InterPro" id="IPR006027">
    <property type="entry name" value="NusB_RsmB_TIM44"/>
</dbReference>
<dbReference type="GO" id="GO:0031564">
    <property type="term" value="P:transcription antitermination"/>
    <property type="evidence" value="ECO:0007669"/>
    <property type="project" value="UniProtKB-KW"/>
</dbReference>
<dbReference type="EMBL" id="WTUW01000002">
    <property type="protein sequence ID" value="MZR31043.1"/>
    <property type="molecule type" value="Genomic_DNA"/>
</dbReference>
<keyword evidence="4 6" id="KW-0805">Transcription regulation</keyword>
<dbReference type="AlphaFoldDB" id="A0A6L8W972"/>
<feature type="domain" description="NusB/RsmB/TIM44" evidence="7">
    <location>
        <begin position="18"/>
        <end position="151"/>
    </location>
</feature>
<evidence type="ECO:0000256" key="4">
    <source>
        <dbReference type="ARBA" id="ARBA00023015"/>
    </source>
</evidence>
<name>A0A6L8W972_9PROT</name>
<comment type="similarity">
    <text evidence="1 6">Belongs to the NusB family.</text>
</comment>
<evidence type="ECO:0000256" key="3">
    <source>
        <dbReference type="ARBA" id="ARBA00022884"/>
    </source>
</evidence>
<protein>
    <recommendedName>
        <fullName evidence="6">Transcription antitermination protein NusB</fullName>
    </recommendedName>
    <alternativeName>
        <fullName evidence="6">Antitermination factor NusB</fullName>
    </alternativeName>
</protein>
<proteinExistence type="inferred from homology"/>
<keyword evidence="9" id="KW-1185">Reference proteome</keyword>
<evidence type="ECO:0000259" key="7">
    <source>
        <dbReference type="Pfam" id="PF01029"/>
    </source>
</evidence>
<evidence type="ECO:0000313" key="8">
    <source>
        <dbReference type="EMBL" id="MZR31043.1"/>
    </source>
</evidence>
<dbReference type="PANTHER" id="PTHR11078">
    <property type="entry name" value="N UTILIZATION SUBSTANCE PROTEIN B-RELATED"/>
    <property type="match status" value="1"/>
</dbReference>
<dbReference type="Pfam" id="PF01029">
    <property type="entry name" value="NusB"/>
    <property type="match status" value="1"/>
</dbReference>
<dbReference type="GO" id="GO:0003723">
    <property type="term" value="F:RNA binding"/>
    <property type="evidence" value="ECO:0007669"/>
    <property type="project" value="UniProtKB-UniRule"/>
</dbReference>
<evidence type="ECO:0000256" key="1">
    <source>
        <dbReference type="ARBA" id="ARBA00005952"/>
    </source>
</evidence>
<dbReference type="GO" id="GO:0005829">
    <property type="term" value="C:cytosol"/>
    <property type="evidence" value="ECO:0007669"/>
    <property type="project" value="TreeGrafter"/>
</dbReference>
<organism evidence="8 9">
    <name type="scientific">Sneathiella litorea</name>
    <dbReference type="NCBI Taxonomy" id="2606216"/>
    <lineage>
        <taxon>Bacteria</taxon>
        <taxon>Pseudomonadati</taxon>
        <taxon>Pseudomonadota</taxon>
        <taxon>Alphaproteobacteria</taxon>
        <taxon>Sneathiellales</taxon>
        <taxon>Sneathiellaceae</taxon>
        <taxon>Sneathiella</taxon>
    </lineage>
</organism>
<comment type="caution">
    <text evidence="8">The sequence shown here is derived from an EMBL/GenBank/DDBJ whole genome shotgun (WGS) entry which is preliminary data.</text>
</comment>
<dbReference type="NCBIfam" id="TIGR01951">
    <property type="entry name" value="nusB"/>
    <property type="match status" value="1"/>
</dbReference>
<reference evidence="8 9" key="1">
    <citation type="submission" date="2019-12" db="EMBL/GenBank/DDBJ databases">
        <title>Snethiella sp. nov. sp. isolated from sea sand.</title>
        <authorList>
            <person name="Kim J."/>
            <person name="Jeong S.E."/>
            <person name="Jung H.S."/>
            <person name="Jeon C.O."/>
        </authorList>
    </citation>
    <scope>NUCLEOTIDE SEQUENCE [LARGE SCALE GENOMIC DNA]</scope>
    <source>
        <strain evidence="8 9">DP05</strain>
    </source>
</reference>
<sequence length="159" mass="18303">MNARSEKRGDKHSRKTLARLNAVQALYQMEHDSKSPQEVVEEFLLHRVGKELDGDQFKDSDKPLFEDIVLNTKDRQEEIDKLIADRLEKDRTTDRLEVVLLCLLRAATYEFLARIDTPAKVLIKEYIGIARTFFTGKEPALVNGVLDKIAKELRTGEFD</sequence>
<dbReference type="SUPFAM" id="SSF48013">
    <property type="entry name" value="NusB-like"/>
    <property type="match status" value="1"/>
</dbReference>
<dbReference type="HAMAP" id="MF_00073">
    <property type="entry name" value="NusB"/>
    <property type="match status" value="1"/>
</dbReference>
<gene>
    <name evidence="6 8" type="primary">nusB</name>
    <name evidence="8" type="ORF">GQE98_10410</name>
</gene>
<keyword evidence="3 6" id="KW-0694">RNA-binding</keyword>
<evidence type="ECO:0000256" key="2">
    <source>
        <dbReference type="ARBA" id="ARBA00022814"/>
    </source>
</evidence>
<evidence type="ECO:0000256" key="5">
    <source>
        <dbReference type="ARBA" id="ARBA00023163"/>
    </source>
</evidence>
<dbReference type="RefSeq" id="WP_161315575.1">
    <property type="nucleotide sequence ID" value="NZ_WTUW01000002.1"/>
</dbReference>
<dbReference type="InterPro" id="IPR035926">
    <property type="entry name" value="NusB-like_sf"/>
</dbReference>
<dbReference type="PANTHER" id="PTHR11078:SF3">
    <property type="entry name" value="ANTITERMINATION NUSB DOMAIN-CONTAINING PROTEIN"/>
    <property type="match status" value="1"/>
</dbReference>
<dbReference type="GO" id="GO:0006353">
    <property type="term" value="P:DNA-templated transcription termination"/>
    <property type="evidence" value="ECO:0007669"/>
    <property type="project" value="UniProtKB-UniRule"/>
</dbReference>